<keyword evidence="3 8" id="KW-1134">Transmembrane beta strand</keyword>
<comment type="similarity">
    <text evidence="8">Belongs to the TonB-dependent receptor family.</text>
</comment>
<dbReference type="InterPro" id="IPR012910">
    <property type="entry name" value="Plug_dom"/>
</dbReference>
<evidence type="ECO:0000256" key="6">
    <source>
        <dbReference type="ARBA" id="ARBA00023136"/>
    </source>
</evidence>
<dbReference type="InterPro" id="IPR039426">
    <property type="entry name" value="TonB-dep_rcpt-like"/>
</dbReference>
<dbReference type="Gene3D" id="2.40.170.20">
    <property type="entry name" value="TonB-dependent receptor, beta-barrel domain"/>
    <property type="match status" value="1"/>
</dbReference>
<keyword evidence="5" id="KW-0732">Signal</keyword>
<dbReference type="AlphaFoldDB" id="A0A6J4R778"/>
<keyword evidence="10" id="KW-0675">Receptor</keyword>
<dbReference type="EMBL" id="CADCVN010000016">
    <property type="protein sequence ID" value="CAA9466206.1"/>
    <property type="molecule type" value="Genomic_DNA"/>
</dbReference>
<dbReference type="PANTHER" id="PTHR30069:SF29">
    <property type="entry name" value="HEMOGLOBIN AND HEMOGLOBIN-HAPTOGLOBIN-BINDING PROTEIN 1-RELATED"/>
    <property type="match status" value="1"/>
</dbReference>
<dbReference type="GO" id="GO:0009279">
    <property type="term" value="C:cell outer membrane"/>
    <property type="evidence" value="ECO:0007669"/>
    <property type="project" value="UniProtKB-SubCell"/>
</dbReference>
<reference evidence="10" key="1">
    <citation type="submission" date="2020-02" db="EMBL/GenBank/DDBJ databases">
        <authorList>
            <person name="Meier V. D."/>
        </authorList>
    </citation>
    <scope>NUCLEOTIDE SEQUENCE</scope>
    <source>
        <strain evidence="10">AVDCRST_MAG96</strain>
    </source>
</reference>
<organism evidence="10">
    <name type="scientific">uncultured Segetibacter sp</name>
    <dbReference type="NCBI Taxonomy" id="481133"/>
    <lineage>
        <taxon>Bacteria</taxon>
        <taxon>Pseudomonadati</taxon>
        <taxon>Bacteroidota</taxon>
        <taxon>Chitinophagia</taxon>
        <taxon>Chitinophagales</taxon>
        <taxon>Chitinophagaceae</taxon>
        <taxon>Segetibacter</taxon>
        <taxon>environmental samples</taxon>
    </lineage>
</organism>
<evidence type="ECO:0000256" key="5">
    <source>
        <dbReference type="ARBA" id="ARBA00022729"/>
    </source>
</evidence>
<keyword evidence="7 8" id="KW-0998">Cell outer membrane</keyword>
<dbReference type="GO" id="GO:0044718">
    <property type="term" value="P:siderophore transmembrane transport"/>
    <property type="evidence" value="ECO:0007669"/>
    <property type="project" value="TreeGrafter"/>
</dbReference>
<comment type="subcellular location">
    <subcellularLocation>
        <location evidence="1 8">Cell outer membrane</location>
        <topology evidence="1 8">Multi-pass membrane protein</topology>
    </subcellularLocation>
</comment>
<proteinExistence type="inferred from homology"/>
<evidence type="ECO:0000256" key="7">
    <source>
        <dbReference type="ARBA" id="ARBA00023237"/>
    </source>
</evidence>
<evidence type="ECO:0000256" key="4">
    <source>
        <dbReference type="ARBA" id="ARBA00022692"/>
    </source>
</evidence>
<dbReference type="GO" id="GO:0015344">
    <property type="term" value="F:siderophore uptake transmembrane transporter activity"/>
    <property type="evidence" value="ECO:0007669"/>
    <property type="project" value="TreeGrafter"/>
</dbReference>
<dbReference type="PROSITE" id="PS52016">
    <property type="entry name" value="TONB_DEPENDENT_REC_3"/>
    <property type="match status" value="1"/>
</dbReference>
<dbReference type="InterPro" id="IPR037066">
    <property type="entry name" value="Plug_dom_sf"/>
</dbReference>
<keyword evidence="6 8" id="KW-0472">Membrane</keyword>
<protein>
    <submittedName>
        <fullName evidence="10">TonB-dependent receptor</fullName>
    </submittedName>
</protein>
<dbReference type="PANTHER" id="PTHR30069">
    <property type="entry name" value="TONB-DEPENDENT OUTER MEMBRANE RECEPTOR"/>
    <property type="match status" value="1"/>
</dbReference>
<dbReference type="InterPro" id="IPR036942">
    <property type="entry name" value="Beta-barrel_TonB_sf"/>
</dbReference>
<evidence type="ECO:0000256" key="2">
    <source>
        <dbReference type="ARBA" id="ARBA00022448"/>
    </source>
</evidence>
<dbReference type="Gene3D" id="2.170.130.10">
    <property type="entry name" value="TonB-dependent receptor, plug domain"/>
    <property type="match status" value="1"/>
</dbReference>
<name>A0A6J4R778_9BACT</name>
<dbReference type="SUPFAM" id="SSF56935">
    <property type="entry name" value="Porins"/>
    <property type="match status" value="1"/>
</dbReference>
<evidence type="ECO:0000313" key="10">
    <source>
        <dbReference type="EMBL" id="CAA9466206.1"/>
    </source>
</evidence>
<gene>
    <name evidence="10" type="ORF">AVDCRST_MAG96-44</name>
</gene>
<evidence type="ECO:0000256" key="3">
    <source>
        <dbReference type="ARBA" id="ARBA00022452"/>
    </source>
</evidence>
<keyword evidence="4 8" id="KW-0812">Transmembrane</keyword>
<feature type="domain" description="TonB-dependent receptor plug" evidence="9">
    <location>
        <begin position="70"/>
        <end position="148"/>
    </location>
</feature>
<evidence type="ECO:0000256" key="8">
    <source>
        <dbReference type="PROSITE-ProRule" id="PRU01360"/>
    </source>
</evidence>
<keyword evidence="2 8" id="KW-0813">Transport</keyword>
<accession>A0A6J4R778</accession>
<dbReference type="Pfam" id="PF07715">
    <property type="entry name" value="Plug"/>
    <property type="match status" value="1"/>
</dbReference>
<sequence>MQFSSVGYEPYSTKIAGNKDQKIGIKLQSRKLLQEVVVTSARRNDIQNRTQMSSINVDPQLIKNLPAFLGEADVLKALQLLPGIQAGTEGSNGIYVRGGGIDQNLILLDGVPVYNASHLFGFFSVFNADAIKSVDVLKGGFPARFGGRLSSVIDIRMKEGNNQEFKGEGAIGLIASRFTLEGPLQKGKSSFMISGRRTYADIFMRPIIKANSDGEVNAGYFFYDLNAKANVYLGPKDHLYLSGYFGRDKFMSAEARSFSNESENFKNGVRWGNATGVLRWNHEFGKKLFSNVTANYTQYIFDLFSDETVNNSSGQKDRFFQKYYSGIRDFSARFDLDYLPNPNHYVRAGASITHHSYRPGAFQSKITSATFNEDTLLNSSFVNAVEVDTYIEDDWRISQKLKVNPGLHFTGFQVQGKWFQSVQPRFATRFLLNNAMSLKASYTQMNQFIHLLTNSGLGLPTDLWVPATSVVPAQESKQWALGWAYNSKNDYEFSVEGYYKSMENILEYAEGASFVNTVGNWENRVETGKGWSYGTELFAQKKKGKTTGLAGYTLSWTNRQFENINGGKKFPYKYDRRHDLKIAVVHQVSTRFQLSADWVYGTGIATSLPAAMYQDHTGRQIEVYNNRNDFRLPAYHRMDIGLKWTKQKKRHERAWVFNIYNVYNRLNTFYIYRNSEYDQANGTYKNVFKKVTLFPIIPSISYQFKF</sequence>
<evidence type="ECO:0000256" key="1">
    <source>
        <dbReference type="ARBA" id="ARBA00004571"/>
    </source>
</evidence>
<evidence type="ECO:0000259" key="9">
    <source>
        <dbReference type="Pfam" id="PF07715"/>
    </source>
</evidence>